<evidence type="ECO:0008006" key="4">
    <source>
        <dbReference type="Google" id="ProtNLM"/>
    </source>
</evidence>
<organism evidence="2 3">
    <name type="scientific">Pelagivirga sediminicola</name>
    <dbReference type="NCBI Taxonomy" id="2170575"/>
    <lineage>
        <taxon>Bacteria</taxon>
        <taxon>Pseudomonadati</taxon>
        <taxon>Pseudomonadota</taxon>
        <taxon>Alphaproteobacteria</taxon>
        <taxon>Rhodobacterales</taxon>
        <taxon>Paracoccaceae</taxon>
        <taxon>Pelagivirga</taxon>
    </lineage>
</organism>
<gene>
    <name evidence="2" type="ORF">DC366_18955</name>
</gene>
<name>A0A2T7G286_9RHOB</name>
<feature type="signal peptide" evidence="1">
    <location>
        <begin position="1"/>
        <end position="20"/>
    </location>
</feature>
<evidence type="ECO:0000313" key="3">
    <source>
        <dbReference type="Proteomes" id="UP000244446"/>
    </source>
</evidence>
<evidence type="ECO:0000256" key="1">
    <source>
        <dbReference type="SAM" id="SignalP"/>
    </source>
</evidence>
<evidence type="ECO:0000313" key="2">
    <source>
        <dbReference type="EMBL" id="PVA08504.1"/>
    </source>
</evidence>
<dbReference type="PROSITE" id="PS51257">
    <property type="entry name" value="PROKAR_LIPOPROTEIN"/>
    <property type="match status" value="1"/>
</dbReference>
<keyword evidence="3" id="KW-1185">Reference proteome</keyword>
<reference evidence="2 3" key="1">
    <citation type="submission" date="2018-04" db="EMBL/GenBank/DDBJ databases">
        <title>Pelagivirga bohaiensis gen. nov., sp. nov., a bacterium isolated from the Bohai Sea.</title>
        <authorList>
            <person name="Ji X."/>
        </authorList>
    </citation>
    <scope>NUCLEOTIDE SEQUENCE [LARGE SCALE GENOMIC DNA]</scope>
    <source>
        <strain evidence="2 3">BH-SD19</strain>
    </source>
</reference>
<feature type="chain" id="PRO_5015623869" description="Enoyl-CoA hydratase" evidence="1">
    <location>
        <begin position="21"/>
        <end position="145"/>
    </location>
</feature>
<keyword evidence="1" id="KW-0732">Signal</keyword>
<dbReference type="Gene3D" id="3.40.190.10">
    <property type="entry name" value="Periplasmic binding protein-like II"/>
    <property type="match status" value="1"/>
</dbReference>
<protein>
    <recommendedName>
        <fullName evidence="4">Enoyl-CoA hydratase</fullName>
    </recommendedName>
</protein>
<dbReference type="AlphaFoldDB" id="A0A2T7G286"/>
<proteinExistence type="predicted"/>
<dbReference type="Proteomes" id="UP000244446">
    <property type="component" value="Unassembled WGS sequence"/>
</dbReference>
<comment type="caution">
    <text evidence="2">The sequence shown here is derived from an EMBL/GenBank/DDBJ whole genome shotgun (WGS) entry which is preliminary data.</text>
</comment>
<dbReference type="EMBL" id="QCYH01000034">
    <property type="protein sequence ID" value="PVA08504.1"/>
    <property type="molecule type" value="Genomic_DNA"/>
</dbReference>
<accession>A0A2T7G286</accession>
<sequence length="145" mass="15712">MSSQFLRVLMAVLTFSLLSACKVPDDPEGTTEEVTDNVLRVGVLIEPLDQADAAVVTRVANVFRATPEFVTGDPHTLFAQLEDGEIHLVVGRIPANTPFTSDIALSDPLGSIMLGDHTEDRVLAVRKGENRFLISVNRAIEGLVE</sequence>